<feature type="transmembrane region" description="Helical" evidence="1">
    <location>
        <begin position="61"/>
        <end position="81"/>
    </location>
</feature>
<comment type="caution">
    <text evidence="2">The sequence shown here is derived from an EMBL/GenBank/DDBJ whole genome shotgun (WGS) entry which is preliminary data.</text>
</comment>
<dbReference type="AlphaFoldDB" id="A0A2T0JWZ3"/>
<evidence type="ECO:0000256" key="1">
    <source>
        <dbReference type="SAM" id="Phobius"/>
    </source>
</evidence>
<keyword evidence="1" id="KW-0812">Transmembrane</keyword>
<organism evidence="2 3">
    <name type="scientific">Actinoplanes italicus</name>
    <dbReference type="NCBI Taxonomy" id="113567"/>
    <lineage>
        <taxon>Bacteria</taxon>
        <taxon>Bacillati</taxon>
        <taxon>Actinomycetota</taxon>
        <taxon>Actinomycetes</taxon>
        <taxon>Micromonosporales</taxon>
        <taxon>Micromonosporaceae</taxon>
        <taxon>Actinoplanes</taxon>
    </lineage>
</organism>
<dbReference type="InterPro" id="IPR019681">
    <property type="entry name" value="DUF2530"/>
</dbReference>
<feature type="transmembrane region" description="Helical" evidence="1">
    <location>
        <begin position="34"/>
        <end position="55"/>
    </location>
</feature>
<keyword evidence="1" id="KW-1133">Transmembrane helix</keyword>
<proteinExistence type="predicted"/>
<sequence>MSDLSPATHTGEPLPVLAVVTGTKPRPEPLDPPMVPFALAGVAAFALASLITWLGNAPQSWVEISVAGLVWGIPGTLTMVVHDRHRKRRRALTHPEFHAVDQP</sequence>
<reference evidence="2 3" key="1">
    <citation type="submission" date="2018-03" db="EMBL/GenBank/DDBJ databases">
        <title>Genomic Encyclopedia of Archaeal and Bacterial Type Strains, Phase II (KMG-II): from individual species to whole genera.</title>
        <authorList>
            <person name="Goeker M."/>
        </authorList>
    </citation>
    <scope>NUCLEOTIDE SEQUENCE [LARGE SCALE GENOMIC DNA]</scope>
    <source>
        <strain evidence="2 3">DSM 43146</strain>
    </source>
</reference>
<keyword evidence="3" id="KW-1185">Reference proteome</keyword>
<dbReference type="Pfam" id="PF10745">
    <property type="entry name" value="DUF2530"/>
    <property type="match status" value="1"/>
</dbReference>
<dbReference type="Proteomes" id="UP000239415">
    <property type="component" value="Unassembled WGS sequence"/>
</dbReference>
<gene>
    <name evidence="2" type="ORF">CLV67_12841</name>
</gene>
<protein>
    <submittedName>
        <fullName evidence="2">Uncharacterized protein DUF2530</fullName>
    </submittedName>
</protein>
<name>A0A2T0JWZ3_9ACTN</name>
<evidence type="ECO:0000313" key="2">
    <source>
        <dbReference type="EMBL" id="PRX12386.1"/>
    </source>
</evidence>
<dbReference type="EMBL" id="PVMZ01000028">
    <property type="protein sequence ID" value="PRX12386.1"/>
    <property type="molecule type" value="Genomic_DNA"/>
</dbReference>
<keyword evidence="1" id="KW-0472">Membrane</keyword>
<accession>A0A2T0JWZ3</accession>
<evidence type="ECO:0000313" key="3">
    <source>
        <dbReference type="Proteomes" id="UP000239415"/>
    </source>
</evidence>